<dbReference type="SUPFAM" id="SSF55424">
    <property type="entry name" value="FAD/NAD-linked reductases, dimerisation (C-terminal) domain"/>
    <property type="match status" value="1"/>
</dbReference>
<keyword evidence="8" id="KW-1185">Reference proteome</keyword>
<gene>
    <name evidence="7" type="ORF">LMS43_08650</name>
</gene>
<feature type="domain" description="FAD/NAD(P)-binding" evidence="6">
    <location>
        <begin position="7"/>
        <end position="324"/>
    </location>
</feature>
<dbReference type="GO" id="GO:0004148">
    <property type="term" value="F:dihydrolipoyl dehydrogenase (NADH) activity"/>
    <property type="evidence" value="ECO:0007669"/>
    <property type="project" value="UniProtKB-EC"/>
</dbReference>
<dbReference type="Pfam" id="PF02852">
    <property type="entry name" value="Pyr_redox_dim"/>
    <property type="match status" value="1"/>
</dbReference>
<evidence type="ECO:0000256" key="3">
    <source>
        <dbReference type="ARBA" id="ARBA00022630"/>
    </source>
</evidence>
<sequence length="463" mass="50235">MQQISCDVAIIGAGTAGMTAYASAKRAGQRVVLVEGGPYGTMCARVGCMPSKLLIAAAEAAHAVSEAGVFGVNVPSWSIDGQAVMQRLRHERDRFVQSVIDDVDAYDAADKVQGYARFLSNHRLQVGEHTQIQAQHIIVATGSLPVRPKPLLALGERLISNDDVFDWQDLPQRVLVVGAGAIGLELGQALCRLGVQVSMVSRSTSLAGLQHPDLLALGHRTFATELDIRYGADVLGAELRDGQAWVSLRYQDQELSESYDFVLAAAGRAPQLEGLQWEQTTAQLDERGRPVVDPKTLQVVGTPIYLAGDVSPTRALQHEAADDGRMSVRHAVEGQANPSLLSRRSPIAIVFSDPQVAQVGTVYKDVPQDIVCGRMDFSRQGRARVMAKNKGRVHVYALADGRFVGAEMLGPQVEHLAHLLAWAHQQGLTVEQMLAMPFYHPVLEEGLRTALRDAQQQLRQLAS</sequence>
<evidence type="ECO:0000259" key="6">
    <source>
        <dbReference type="Pfam" id="PF07992"/>
    </source>
</evidence>
<dbReference type="EMBL" id="JAJHNU010000002">
    <property type="protein sequence ID" value="MDN4121354.1"/>
    <property type="molecule type" value="Genomic_DNA"/>
</dbReference>
<dbReference type="Gene3D" id="3.30.390.30">
    <property type="match status" value="1"/>
</dbReference>
<keyword evidence="7" id="KW-0560">Oxidoreductase</keyword>
<dbReference type="PANTHER" id="PTHR43014:SF4">
    <property type="entry name" value="PYRIDINE NUCLEOTIDE-DISULFIDE OXIDOREDUCTASE RCLA-RELATED"/>
    <property type="match status" value="1"/>
</dbReference>
<dbReference type="PIRSF" id="PIRSF000350">
    <property type="entry name" value="Mercury_reductase_MerA"/>
    <property type="match status" value="1"/>
</dbReference>
<dbReference type="InterPro" id="IPR036188">
    <property type="entry name" value="FAD/NAD-bd_sf"/>
</dbReference>
<dbReference type="EC" id="1.8.1.4" evidence="7"/>
<proteinExistence type="inferred from homology"/>
<comment type="cofactor">
    <cofactor evidence="1">
        <name>FAD</name>
        <dbReference type="ChEBI" id="CHEBI:57692"/>
    </cofactor>
</comment>
<dbReference type="PANTHER" id="PTHR43014">
    <property type="entry name" value="MERCURIC REDUCTASE"/>
    <property type="match status" value="1"/>
</dbReference>
<dbReference type="InterPro" id="IPR001100">
    <property type="entry name" value="Pyr_nuc-diS_OxRdtase"/>
</dbReference>
<name>A0ABT8EJ84_9BURK</name>
<dbReference type="InterPro" id="IPR004099">
    <property type="entry name" value="Pyr_nucl-diS_OxRdtase_dimer"/>
</dbReference>
<dbReference type="RefSeq" id="WP_266124035.1">
    <property type="nucleotide sequence ID" value="NZ_JAJHNU010000002.1"/>
</dbReference>
<evidence type="ECO:0000313" key="8">
    <source>
        <dbReference type="Proteomes" id="UP001168613"/>
    </source>
</evidence>
<dbReference type="PRINTS" id="PR00368">
    <property type="entry name" value="FADPNR"/>
</dbReference>
<dbReference type="NCBIfam" id="NF004939">
    <property type="entry name" value="PRK06292.1-1"/>
    <property type="match status" value="1"/>
</dbReference>
<evidence type="ECO:0000256" key="2">
    <source>
        <dbReference type="ARBA" id="ARBA00007532"/>
    </source>
</evidence>
<comment type="similarity">
    <text evidence="2">Belongs to the class-I pyridine nucleotide-disulfide oxidoreductase family.</text>
</comment>
<keyword evidence="3" id="KW-0285">Flavoprotein</keyword>
<keyword evidence="4" id="KW-0274">FAD</keyword>
<dbReference type="InterPro" id="IPR023753">
    <property type="entry name" value="FAD/NAD-binding_dom"/>
</dbReference>
<comment type="caution">
    <text evidence="7">The sequence shown here is derived from an EMBL/GenBank/DDBJ whole genome shotgun (WGS) entry which is preliminary data.</text>
</comment>
<reference evidence="7" key="1">
    <citation type="submission" date="2021-11" db="EMBL/GenBank/DDBJ databases">
        <title>Draft genome sequence of Alcaligenes endophyticus type strain CCUG 75668T.</title>
        <authorList>
            <person name="Salva-Serra F."/>
            <person name="Duran R.E."/>
            <person name="Seeger M."/>
            <person name="Moore E.R.B."/>
            <person name="Jaen-Luchoro D."/>
        </authorList>
    </citation>
    <scope>NUCLEOTIDE SEQUENCE</scope>
    <source>
        <strain evidence="7">CCUG 75668</strain>
    </source>
</reference>
<protein>
    <submittedName>
        <fullName evidence="7">Dihydrolipoyl dehydrogenase</fullName>
        <ecNumber evidence="7">1.8.1.4</ecNumber>
    </submittedName>
</protein>
<dbReference type="Pfam" id="PF07992">
    <property type="entry name" value="Pyr_redox_2"/>
    <property type="match status" value="1"/>
</dbReference>
<evidence type="ECO:0000256" key="1">
    <source>
        <dbReference type="ARBA" id="ARBA00001974"/>
    </source>
</evidence>
<accession>A0ABT8EJ84</accession>
<dbReference type="PRINTS" id="PR00411">
    <property type="entry name" value="PNDRDTASEI"/>
</dbReference>
<evidence type="ECO:0000256" key="4">
    <source>
        <dbReference type="ARBA" id="ARBA00022827"/>
    </source>
</evidence>
<evidence type="ECO:0000313" key="7">
    <source>
        <dbReference type="EMBL" id="MDN4121354.1"/>
    </source>
</evidence>
<dbReference type="SUPFAM" id="SSF51905">
    <property type="entry name" value="FAD/NAD(P)-binding domain"/>
    <property type="match status" value="1"/>
</dbReference>
<evidence type="ECO:0000259" key="5">
    <source>
        <dbReference type="Pfam" id="PF02852"/>
    </source>
</evidence>
<dbReference type="Gene3D" id="3.50.50.60">
    <property type="entry name" value="FAD/NAD(P)-binding domain"/>
    <property type="match status" value="2"/>
</dbReference>
<dbReference type="Proteomes" id="UP001168613">
    <property type="component" value="Unassembled WGS sequence"/>
</dbReference>
<organism evidence="7 8">
    <name type="scientific">Alcaligenes endophyticus</name>
    <dbReference type="NCBI Taxonomy" id="1929088"/>
    <lineage>
        <taxon>Bacteria</taxon>
        <taxon>Pseudomonadati</taxon>
        <taxon>Pseudomonadota</taxon>
        <taxon>Betaproteobacteria</taxon>
        <taxon>Burkholderiales</taxon>
        <taxon>Alcaligenaceae</taxon>
        <taxon>Alcaligenes</taxon>
    </lineage>
</organism>
<dbReference type="InterPro" id="IPR016156">
    <property type="entry name" value="FAD/NAD-linked_Rdtase_dimer_sf"/>
</dbReference>
<feature type="domain" description="Pyridine nucleotide-disulphide oxidoreductase dimerisation" evidence="5">
    <location>
        <begin position="349"/>
        <end position="450"/>
    </location>
</feature>